<evidence type="ECO:0000256" key="2">
    <source>
        <dbReference type="ARBA" id="ARBA00009166"/>
    </source>
</evidence>
<feature type="transmembrane region" description="Helical" evidence="6">
    <location>
        <begin position="90"/>
        <end position="108"/>
    </location>
</feature>
<evidence type="ECO:0000256" key="3">
    <source>
        <dbReference type="ARBA" id="ARBA00022692"/>
    </source>
</evidence>
<feature type="transmembrane region" description="Helical" evidence="6">
    <location>
        <begin position="120"/>
        <end position="139"/>
    </location>
</feature>
<reference evidence="8" key="1">
    <citation type="submission" date="2022-10" db="EMBL/GenBank/DDBJ databases">
        <title>Genome assembly of Pristionchus species.</title>
        <authorList>
            <person name="Yoshida K."/>
            <person name="Sommer R.J."/>
        </authorList>
    </citation>
    <scope>NUCLEOTIDE SEQUENCE [LARGE SCALE GENOMIC DNA]</scope>
    <source>
        <strain evidence="8">RS5460</strain>
    </source>
</reference>
<dbReference type="PANTHER" id="PTHR22945:SF40">
    <property type="entry name" value="SERPENTINE RECEPTOR, CLASS D (DELTA)-RELATED"/>
    <property type="match status" value="1"/>
</dbReference>
<evidence type="ECO:0000256" key="5">
    <source>
        <dbReference type="ARBA" id="ARBA00023136"/>
    </source>
</evidence>
<accession>A0AAN5DEH0</accession>
<keyword evidence="3 6" id="KW-0812">Transmembrane</keyword>
<feature type="transmembrane region" description="Helical" evidence="6">
    <location>
        <begin position="64"/>
        <end position="84"/>
    </location>
</feature>
<evidence type="ECO:0000313" key="8">
    <source>
        <dbReference type="Proteomes" id="UP001328107"/>
    </source>
</evidence>
<organism evidence="7 8">
    <name type="scientific">Pristionchus mayeri</name>
    <dbReference type="NCBI Taxonomy" id="1317129"/>
    <lineage>
        <taxon>Eukaryota</taxon>
        <taxon>Metazoa</taxon>
        <taxon>Ecdysozoa</taxon>
        <taxon>Nematoda</taxon>
        <taxon>Chromadorea</taxon>
        <taxon>Rhabditida</taxon>
        <taxon>Rhabditina</taxon>
        <taxon>Diplogasteromorpha</taxon>
        <taxon>Diplogasteroidea</taxon>
        <taxon>Neodiplogasteridae</taxon>
        <taxon>Pristionchus</taxon>
    </lineage>
</organism>
<dbReference type="SUPFAM" id="SSF81321">
    <property type="entry name" value="Family A G protein-coupled receptor-like"/>
    <property type="match status" value="1"/>
</dbReference>
<comment type="caution">
    <text evidence="7">The sequence shown here is derived from an EMBL/GenBank/DDBJ whole genome shotgun (WGS) entry which is preliminary data.</text>
</comment>
<dbReference type="AlphaFoldDB" id="A0AAN5DEH0"/>
<evidence type="ECO:0000256" key="6">
    <source>
        <dbReference type="SAM" id="Phobius"/>
    </source>
</evidence>
<dbReference type="EMBL" id="BTRK01000006">
    <property type="protein sequence ID" value="GMR60610.1"/>
    <property type="molecule type" value="Genomic_DNA"/>
</dbReference>
<feature type="transmembrane region" description="Helical" evidence="6">
    <location>
        <begin position="175"/>
        <end position="196"/>
    </location>
</feature>
<feature type="transmembrane region" description="Helical" evidence="6">
    <location>
        <begin position="222"/>
        <end position="249"/>
    </location>
</feature>
<name>A0AAN5DEH0_9BILA</name>
<dbReference type="PANTHER" id="PTHR22945">
    <property type="entry name" value="SERPENTINE RECEPTOR, CLASS D DELTA"/>
    <property type="match status" value="1"/>
</dbReference>
<keyword evidence="8" id="KW-1185">Reference proteome</keyword>
<feature type="transmembrane region" description="Helical" evidence="6">
    <location>
        <begin position="261"/>
        <end position="282"/>
    </location>
</feature>
<comment type="similarity">
    <text evidence="2">Belongs to the nematode receptor-like protein srd family.</text>
</comment>
<dbReference type="InterPro" id="IPR050920">
    <property type="entry name" value="Nematode_rcpt-like_delta"/>
</dbReference>
<dbReference type="GO" id="GO:0016020">
    <property type="term" value="C:membrane"/>
    <property type="evidence" value="ECO:0007669"/>
    <property type="project" value="UniProtKB-SubCell"/>
</dbReference>
<evidence type="ECO:0000313" key="7">
    <source>
        <dbReference type="EMBL" id="GMR60610.1"/>
    </source>
</evidence>
<protein>
    <recommendedName>
        <fullName evidence="9">G protein-coupled receptor</fullName>
    </recommendedName>
</protein>
<gene>
    <name evidence="7" type="ORF">PMAYCL1PPCAC_30805</name>
</gene>
<sequence length="315" mass="35734">VLHCIISCASITSNSLLLYCIFDRTPPSFRSYSFLLKFQVLSDLLIVVSSLLTMQRIIPCDWTLVYISYGPCSFISADLCYYLYAIFLALHIDSFLTVLVAMGARYWILRFGFISKQRIMAALCMTFPPAILFVILFVISRGSDKEVRKVLVLFYSDAVNERVVTGNLDTRSPTMLIATAMICCGYVPLFVVIWIYRSMILRGLRRKIGALSIQTRALHRQFVSVLTLQAILPIFPVLGVTVSLIGVFGLARDPVLEITPFLLSEFAAFFSPLIVIMQIRYYSESLRSLFYRGRTHVTSIVSIKLPQPPRSFVHF</sequence>
<keyword evidence="5 6" id="KW-0472">Membrane</keyword>
<evidence type="ECO:0000256" key="4">
    <source>
        <dbReference type="ARBA" id="ARBA00022989"/>
    </source>
</evidence>
<dbReference type="Pfam" id="PF10317">
    <property type="entry name" value="7TM_GPCR_Srd"/>
    <property type="match status" value="1"/>
</dbReference>
<evidence type="ECO:0000256" key="1">
    <source>
        <dbReference type="ARBA" id="ARBA00004141"/>
    </source>
</evidence>
<keyword evidence="4 6" id="KW-1133">Transmembrane helix</keyword>
<comment type="subcellular location">
    <subcellularLocation>
        <location evidence="1">Membrane</location>
        <topology evidence="1">Multi-pass membrane protein</topology>
    </subcellularLocation>
</comment>
<proteinExistence type="inferred from homology"/>
<feature type="non-terminal residue" evidence="7">
    <location>
        <position position="1"/>
    </location>
</feature>
<dbReference type="InterPro" id="IPR019421">
    <property type="entry name" value="7TM_GPCR_serpentine_rcpt_Srd"/>
</dbReference>
<evidence type="ECO:0008006" key="9">
    <source>
        <dbReference type="Google" id="ProtNLM"/>
    </source>
</evidence>
<dbReference type="Proteomes" id="UP001328107">
    <property type="component" value="Unassembled WGS sequence"/>
</dbReference>